<dbReference type="FunFam" id="3.40.50.880:FF:000008">
    <property type="entry name" value="Phosphoribosylformylglycinamidine synthase"/>
    <property type="match status" value="1"/>
</dbReference>
<dbReference type="NCBIfam" id="NF003672">
    <property type="entry name" value="PRK05297.1"/>
    <property type="match status" value="1"/>
</dbReference>
<dbReference type="InterPro" id="IPR036604">
    <property type="entry name" value="PurS-like_sf"/>
</dbReference>
<keyword evidence="6 12" id="KW-0547">Nucleotide-binding</keyword>
<dbReference type="EMBL" id="CP003806">
    <property type="protein sequence ID" value="AGF49017.1"/>
    <property type="molecule type" value="Genomic_DNA"/>
</dbReference>
<dbReference type="HOGENOM" id="CLU_001031_0_2_4"/>
<comment type="catalytic activity">
    <reaction evidence="11 12">
        <text>N(2)-formyl-N(1)-(5-phospho-beta-D-ribosyl)glycinamide + L-glutamine + ATP + H2O = 2-formamido-N(1)-(5-O-phospho-beta-D-ribosyl)acetamidine + L-glutamate + ADP + phosphate + H(+)</text>
        <dbReference type="Rhea" id="RHEA:17129"/>
        <dbReference type="ChEBI" id="CHEBI:15377"/>
        <dbReference type="ChEBI" id="CHEBI:15378"/>
        <dbReference type="ChEBI" id="CHEBI:29985"/>
        <dbReference type="ChEBI" id="CHEBI:30616"/>
        <dbReference type="ChEBI" id="CHEBI:43474"/>
        <dbReference type="ChEBI" id="CHEBI:58359"/>
        <dbReference type="ChEBI" id="CHEBI:147286"/>
        <dbReference type="ChEBI" id="CHEBI:147287"/>
        <dbReference type="ChEBI" id="CHEBI:456216"/>
        <dbReference type="EC" id="6.3.5.3"/>
    </reaction>
</comment>
<feature type="binding site" evidence="12">
    <location>
        <position position="704"/>
    </location>
    <ligand>
        <name>Mg(2+)</name>
        <dbReference type="ChEBI" id="CHEBI:18420"/>
    </ligand>
</feature>
<keyword evidence="7 12" id="KW-0658">Purine biosynthesis</keyword>
<dbReference type="SUPFAM" id="SSF52317">
    <property type="entry name" value="Class I glutamine amidotransferase-like"/>
    <property type="match status" value="1"/>
</dbReference>
<dbReference type="FunFam" id="3.90.650.10:FF:000024">
    <property type="entry name" value="Phosphoribosylformylglycinamidine synthase"/>
    <property type="match status" value="1"/>
</dbReference>
<dbReference type="SUPFAM" id="SSF82697">
    <property type="entry name" value="PurS-like"/>
    <property type="match status" value="1"/>
</dbReference>
<dbReference type="InterPro" id="IPR036676">
    <property type="entry name" value="PurM-like_C_sf"/>
</dbReference>
<dbReference type="Pfam" id="PF18072">
    <property type="entry name" value="FGAR-AT_linker"/>
    <property type="match status" value="1"/>
</dbReference>
<evidence type="ECO:0000256" key="9">
    <source>
        <dbReference type="ARBA" id="ARBA00022842"/>
    </source>
</evidence>
<keyword evidence="10 12" id="KW-0315">Glutamine amidotransferase</keyword>
<dbReference type="CDD" id="cd02203">
    <property type="entry name" value="PurL_repeat1"/>
    <property type="match status" value="1"/>
</dbReference>
<feature type="binding site" evidence="12">
    <location>
        <position position="910"/>
    </location>
    <ligand>
        <name>ATP</name>
        <dbReference type="ChEBI" id="CHEBI:30616"/>
    </ligand>
</feature>
<feature type="region of interest" description="Disordered" evidence="13">
    <location>
        <begin position="316"/>
        <end position="342"/>
    </location>
</feature>
<dbReference type="GO" id="GO:0006189">
    <property type="term" value="P:'de novo' IMP biosynthetic process"/>
    <property type="evidence" value="ECO:0007669"/>
    <property type="project" value="UniProtKB-UniRule"/>
</dbReference>
<dbReference type="Pfam" id="PF13507">
    <property type="entry name" value="GATase_5"/>
    <property type="match status" value="1"/>
</dbReference>
<dbReference type="PANTHER" id="PTHR10099:SF1">
    <property type="entry name" value="PHOSPHORIBOSYLFORMYLGLYCINAMIDINE SYNTHASE"/>
    <property type="match status" value="1"/>
</dbReference>
<comment type="subunit">
    <text evidence="12">Monomer.</text>
</comment>
<dbReference type="eggNOG" id="COG0047">
    <property type="taxonomic scope" value="Bacteria"/>
</dbReference>
<dbReference type="PATRIC" id="fig|1208921.3.peg.296"/>
<dbReference type="Gene3D" id="3.40.50.880">
    <property type="match status" value="1"/>
</dbReference>
<evidence type="ECO:0000259" key="14">
    <source>
        <dbReference type="Pfam" id="PF02769"/>
    </source>
</evidence>
<dbReference type="InterPro" id="IPR029062">
    <property type="entry name" value="Class_I_gatase-like"/>
</dbReference>
<reference evidence="18 19" key="1">
    <citation type="journal article" date="2013" name="Genome Biol. Evol.">
        <title>Genome evolution and phylogenomic analysis of candidatus kinetoplastibacterium, the betaproteobacterial endosymbionts of strigomonas and angomonas.</title>
        <authorList>
            <person name="Alves J.M."/>
            <person name="Serrano M.G."/>
            <person name="Maia da Silva F."/>
            <person name="Voegtly L.J."/>
            <person name="Matveyev A.V."/>
            <person name="Teixeira M.M."/>
            <person name="Camargo E.P."/>
            <person name="Buck G.A."/>
        </authorList>
    </citation>
    <scope>NUCLEOTIDE SEQUENCE [LARGE SCALE GENOMIC DNA]</scope>
    <source>
        <strain evidence="18 19">TCC219</strain>
    </source>
</reference>
<dbReference type="SUPFAM" id="SSF56042">
    <property type="entry name" value="PurM C-terminal domain-like"/>
    <property type="match status" value="2"/>
</dbReference>
<dbReference type="KEGG" id="kga:ST1E_0619"/>
<evidence type="ECO:0000256" key="2">
    <source>
        <dbReference type="ARBA" id="ARBA00008608"/>
    </source>
</evidence>
<evidence type="ECO:0000259" key="15">
    <source>
        <dbReference type="Pfam" id="PF18072"/>
    </source>
</evidence>
<comment type="pathway">
    <text evidence="1 12">Purine metabolism; IMP biosynthesis via de novo pathway; 5-amino-1-(5-phospho-D-ribosyl)imidazole from N(2)-formyl-N(1)-(5-phospho-D-ribosyl)glycinamide: step 1/2.</text>
</comment>
<dbReference type="InterPro" id="IPR040707">
    <property type="entry name" value="FGAR-AT_N"/>
</dbReference>
<dbReference type="STRING" id="1208921.ST1E_0619"/>
<dbReference type="FunFam" id="3.30.1330.10:FF:000005">
    <property type="entry name" value="Phosphoribosylformylglycinamidine synthase"/>
    <property type="match status" value="1"/>
</dbReference>
<dbReference type="Gene3D" id="1.10.8.750">
    <property type="entry name" value="Phosphoribosylformylglycinamidine synthase, linker domain"/>
    <property type="match status" value="1"/>
</dbReference>
<evidence type="ECO:0000259" key="16">
    <source>
        <dbReference type="Pfam" id="PF18076"/>
    </source>
</evidence>
<dbReference type="CDD" id="cd01740">
    <property type="entry name" value="GATase1_FGAR_AT"/>
    <property type="match status" value="1"/>
</dbReference>
<feature type="active site" evidence="12">
    <location>
        <position position="1294"/>
    </location>
</feature>
<dbReference type="GO" id="GO:0004642">
    <property type="term" value="F:phosphoribosylformylglycinamidine synthase activity"/>
    <property type="evidence" value="ECO:0007669"/>
    <property type="project" value="UniProtKB-UniRule"/>
</dbReference>
<dbReference type="Pfam" id="PF22689">
    <property type="entry name" value="FGAR-AT_PurM_N-like"/>
    <property type="match status" value="1"/>
</dbReference>
<dbReference type="Pfam" id="PF18076">
    <property type="entry name" value="FGAR-AT_N"/>
    <property type="match status" value="1"/>
</dbReference>
<comment type="similarity">
    <text evidence="2 12">In the N-terminal section; belongs to the FGAMS family.</text>
</comment>
<feature type="binding site" evidence="12">
    <location>
        <position position="747"/>
    </location>
    <ligand>
        <name>Mg(2+)</name>
        <dbReference type="ChEBI" id="CHEBI:18420"/>
    </ligand>
</feature>
<gene>
    <name evidence="12" type="primary">purL</name>
    <name evidence="18" type="ORF">ST1E_0619</name>
</gene>
<protein>
    <recommendedName>
        <fullName evidence="12">Phosphoribosylformylglycinamidine synthase</fullName>
        <shortName evidence="12">FGAM synthase</shortName>
        <shortName evidence="12">FGAMS</shortName>
        <ecNumber evidence="12">6.3.5.3</ecNumber>
    </recommendedName>
    <alternativeName>
        <fullName evidence="12">Formylglycinamide ribonucleotide amidotransferase</fullName>
        <shortName evidence="12">FGAR amidotransferase</shortName>
        <shortName evidence="12">FGAR-AT</shortName>
    </alternativeName>
</protein>
<dbReference type="FunFam" id="1.10.8.750:FF:000002">
    <property type="entry name" value="Phosphoribosylformylglycinamidine synthase"/>
    <property type="match status" value="1"/>
</dbReference>
<comment type="caution">
    <text evidence="12">Lacks conserved residue(s) required for the propagation of feature annotation.</text>
</comment>
<feature type="active site" description="Nucleophile" evidence="12">
    <location>
        <position position="1171"/>
    </location>
</feature>
<feature type="domain" description="FGAR-AT PurM N-terminal-like" evidence="17">
    <location>
        <begin position="673"/>
        <end position="830"/>
    </location>
</feature>
<dbReference type="InterPro" id="IPR036921">
    <property type="entry name" value="PurM-like_N_sf"/>
</dbReference>
<name>M1LTY4_9PROT</name>
<dbReference type="OrthoDB" id="9804441at2"/>
<evidence type="ECO:0000256" key="4">
    <source>
        <dbReference type="ARBA" id="ARBA00022598"/>
    </source>
</evidence>
<evidence type="ECO:0000256" key="5">
    <source>
        <dbReference type="ARBA" id="ARBA00022723"/>
    </source>
</evidence>
<dbReference type="eggNOG" id="COG0046">
    <property type="taxonomic scope" value="Bacteria"/>
</dbReference>
<feature type="binding site" evidence="12">
    <location>
        <begin position="321"/>
        <end position="332"/>
    </location>
    <ligand>
        <name>ATP</name>
        <dbReference type="ChEBI" id="CHEBI:30616"/>
    </ligand>
</feature>
<evidence type="ECO:0000256" key="10">
    <source>
        <dbReference type="ARBA" id="ARBA00022962"/>
    </source>
</evidence>
<evidence type="ECO:0000256" key="13">
    <source>
        <dbReference type="SAM" id="MobiDB-lite"/>
    </source>
</evidence>
<feature type="binding site" evidence="12">
    <location>
        <position position="743"/>
    </location>
    <ligand>
        <name>Mg(2+)</name>
        <dbReference type="ChEBI" id="CHEBI:18420"/>
    </ligand>
</feature>
<evidence type="ECO:0000256" key="12">
    <source>
        <dbReference type="HAMAP-Rule" id="MF_00419"/>
    </source>
</evidence>
<dbReference type="InterPro" id="IPR010918">
    <property type="entry name" value="PurM-like_C_dom"/>
</dbReference>
<dbReference type="GO" id="GO:0005737">
    <property type="term" value="C:cytoplasm"/>
    <property type="evidence" value="ECO:0007669"/>
    <property type="project" value="UniProtKB-SubCell"/>
</dbReference>
<keyword evidence="9 12" id="KW-0460">Magnesium</keyword>
<feature type="binding site" evidence="12">
    <location>
        <position position="908"/>
    </location>
    <ligand>
        <name>Mg(2+)</name>
        <dbReference type="ChEBI" id="CHEBI:18420"/>
    </ligand>
</feature>
<dbReference type="CDD" id="cd02204">
    <property type="entry name" value="PurL_repeat2"/>
    <property type="match status" value="1"/>
</dbReference>
<dbReference type="RefSeq" id="WP_015389502.1">
    <property type="nucleotide sequence ID" value="NC_020284.1"/>
</dbReference>
<dbReference type="SUPFAM" id="SSF55326">
    <property type="entry name" value="PurM N-terminal domain-like"/>
    <property type="match status" value="2"/>
</dbReference>
<feature type="domain" description="PurM-like C-terminal" evidence="14">
    <location>
        <begin position="862"/>
        <end position="1001"/>
    </location>
</feature>
<dbReference type="EC" id="6.3.5.3" evidence="12"/>
<dbReference type="Gene3D" id="3.90.650.10">
    <property type="entry name" value="PurM-like C-terminal domain"/>
    <property type="match status" value="2"/>
</dbReference>
<evidence type="ECO:0000256" key="1">
    <source>
        <dbReference type="ARBA" id="ARBA00004920"/>
    </source>
</evidence>
<evidence type="ECO:0000313" key="18">
    <source>
        <dbReference type="EMBL" id="AGF49017.1"/>
    </source>
</evidence>
<dbReference type="Gene3D" id="3.30.1330.10">
    <property type="entry name" value="PurM-like, N-terminal domain"/>
    <property type="match status" value="2"/>
</dbReference>
<dbReference type="GO" id="GO:0005524">
    <property type="term" value="F:ATP binding"/>
    <property type="evidence" value="ECO:0007669"/>
    <property type="project" value="UniProtKB-UniRule"/>
</dbReference>
<feature type="domain" description="PurM-like C-terminal" evidence="14">
    <location>
        <begin position="444"/>
        <end position="600"/>
    </location>
</feature>
<evidence type="ECO:0000256" key="11">
    <source>
        <dbReference type="ARBA" id="ARBA00052585"/>
    </source>
</evidence>
<evidence type="ECO:0000256" key="7">
    <source>
        <dbReference type="ARBA" id="ARBA00022755"/>
    </source>
</evidence>
<dbReference type="InterPro" id="IPR010073">
    <property type="entry name" value="PurL_large"/>
</dbReference>
<proteinExistence type="inferred from homology"/>
<accession>M1LTY4</accession>
<dbReference type="PROSITE" id="PS51273">
    <property type="entry name" value="GATASE_TYPE_1"/>
    <property type="match status" value="1"/>
</dbReference>
<evidence type="ECO:0000256" key="6">
    <source>
        <dbReference type="ARBA" id="ARBA00022741"/>
    </source>
</evidence>
<evidence type="ECO:0000313" key="19">
    <source>
        <dbReference type="Proteomes" id="UP000011658"/>
    </source>
</evidence>
<feature type="domain" description="Phosphoribosylformylglycinamidine synthase linker" evidence="15">
    <location>
        <begin position="181"/>
        <end position="230"/>
    </location>
</feature>
<dbReference type="UniPathway" id="UPA00074">
    <property type="reaction ID" value="UER00128"/>
</dbReference>
<comment type="subcellular location">
    <subcellularLocation>
        <location evidence="12">Cytoplasm</location>
    </subcellularLocation>
</comment>
<feature type="active site" evidence="12">
    <location>
        <position position="1292"/>
    </location>
</feature>
<keyword evidence="4 12" id="KW-0436">Ligase</keyword>
<dbReference type="HAMAP" id="MF_00419">
    <property type="entry name" value="PurL_1"/>
    <property type="match status" value="1"/>
</dbReference>
<dbReference type="InterPro" id="IPR041609">
    <property type="entry name" value="PurL_linker"/>
</dbReference>
<organism evidence="18 19">
    <name type="scientific">Candidatus Kinetoplastidibacterium galati TCC219</name>
    <dbReference type="NCBI Taxonomy" id="1208921"/>
    <lineage>
        <taxon>Bacteria</taxon>
        <taxon>Pseudomonadati</taxon>
        <taxon>Pseudomonadota</taxon>
        <taxon>Betaproteobacteria</taxon>
        <taxon>Candidatus Kinetoplastidibacterium</taxon>
    </lineage>
</organism>
<dbReference type="InterPro" id="IPR055181">
    <property type="entry name" value="FGAR-AT_PurM_N-like"/>
</dbReference>
<dbReference type="SUPFAM" id="SSF109736">
    <property type="entry name" value="FGAM synthase PurL, linker domain"/>
    <property type="match status" value="1"/>
</dbReference>
<sequence>MSTVQYFPGSAALSSFRIDQLLNRFKDSDLCVSNISSYYDHFVCIERALDAKKLSRLSELLTYGGNIFDRNSIDNDKNILELTVIPRVGTVSPWSSKATEIAHNCGFYEVNRIERGIHFIIETDRKVIFNEKDLDKLYSLLYDRMTEIIIKNDFDISLLFKTSGVSDLVTIPLMSNGISALQETNNNLGLALSDEEINYLSKSFSTLGRDPTDVELIMFAQANSEHCRHKIFNASWVIDGDRKNYSLFEMIKATHLAQPKGTVVAYSDNAAIMTGRNISLFYPKIPNEDGIAEYVNSDVDINILMKVETHNHPTAIAPFQGASTGAGGEIRDEGATGRGSKPKAGLTGFTVSNLRLSDSVQPWESSYEDTPKRVSSPLSIMIDGPLGGAAFNNEFGRPNVLGYFRVFEQKIHDIHWGYHKPIMLAGGFGIINDSLSHKKNIPDGALLIQLGGPGFRIGIGGGAASSTDIGSNSEDLDFNSVQRGNPEIERRAQEVIDRCWQLADNNPIISIHDVGAGGLSNAFPELVNDSKMGAIFNIRRIPIEEHSMSPSEIWTNESQERYVLAIEKKDLTLFDNIANRERCPYSVVGVSTNDRILKVVDVDKEIEMDDLPSEAVSLKNNPVDISLDIVLGKPPKLQRTINRSIRVNEKLVLDNILIREAIPRVLRHPTVSSKSFLITIGDRSVGGMVCRDQMIGPWQVPVSDFAATVSDYEKHSGEAMAIGERSPIAVINAPSSGRMALAEAITNLIPAGIDKFDDIKLSANWMAACGFDGQDADLYDTVEAVSEFCKCIGLSIPVGKDSLSMKTIFDFNNKKKQVVSPVSLIVTAFATINDVRKSLTPHLVNDIDSLLVFIDLGDFKNRMGGSILAQVYNQIGNEAPDISPDKLASFFNLISVLSSKNMILSYHDRSDGGLITTLIEMSLASHSGLSINLDSIIPNKENFSNESLNDTLIRVLFSEEIGAVIQIPSNYKNEVIDHIRKFDLSSSSHIIGSINADNNIHINYQNKLIWSEKLSVLGKIWSEVSFNISKRRDNPLCAKLEFDTWDDVSDPGINPFLSFDMGDNISAPFISNASRPPVAILREQGCNSNVEMAWAFNKAGFSAVDVHMTDLLSGRVNLSSFKGLVAVGGFSYGDVLGAGEGWARTILFNNLMYDQFSEYFSRKDTFSLGVCNGCQMISALSSIVPGATDWPRFTRNKSERYESRLSTIEILKSPSIFFNGMDGSRIPIVIAHGEGYADYSKSGNQKNTYVSACFVDNYGNKTENYPFNPNGSPEGITAVTSLDGRCTIMMPHPERVLRNVTLSWAPSEWIKNYEYSPWMRMFSNARAWVD</sequence>
<evidence type="ECO:0000256" key="3">
    <source>
        <dbReference type="ARBA" id="ARBA00022490"/>
    </source>
</evidence>
<dbReference type="PANTHER" id="PTHR10099">
    <property type="entry name" value="PHOSPHORIBOSYLFORMYLGLYCINAMIDINE SYNTHASE"/>
    <property type="match status" value="1"/>
</dbReference>
<evidence type="ECO:0000256" key="8">
    <source>
        <dbReference type="ARBA" id="ARBA00022840"/>
    </source>
</evidence>
<dbReference type="Pfam" id="PF02769">
    <property type="entry name" value="AIRS_C"/>
    <property type="match status" value="2"/>
</dbReference>
<keyword evidence="3 12" id="KW-0963">Cytoplasm</keyword>
<keyword evidence="5 12" id="KW-0479">Metal-binding</keyword>
<dbReference type="Proteomes" id="UP000011658">
    <property type="component" value="Chromosome"/>
</dbReference>
<keyword evidence="8 12" id="KW-0067">ATP-binding</keyword>
<feature type="domain" description="Phosphoribosylformylglycinamidine synthase N-terminal" evidence="16">
    <location>
        <begin position="40"/>
        <end position="160"/>
    </location>
</feature>
<evidence type="ECO:0000259" key="17">
    <source>
        <dbReference type="Pfam" id="PF22689"/>
    </source>
</evidence>
<dbReference type="GO" id="GO:0046872">
    <property type="term" value="F:metal ion binding"/>
    <property type="evidence" value="ECO:0007669"/>
    <property type="project" value="UniProtKB-KW"/>
</dbReference>
<dbReference type="NCBIfam" id="TIGR01735">
    <property type="entry name" value="FGAM_synt"/>
    <property type="match status" value="1"/>
</dbReference>
<dbReference type="SMART" id="SM01211">
    <property type="entry name" value="GATase_5"/>
    <property type="match status" value="1"/>
</dbReference>
<keyword evidence="19" id="KW-1185">Reference proteome</keyword>
<comment type="function">
    <text evidence="12">Phosphoribosylformylglycinamidine synthase involved in the purines biosynthetic pathway. Catalyzes the ATP-dependent conversion of formylglycinamide ribonucleotide (FGAR) and glutamine to yield formylglycinamidine ribonucleotide (FGAM) and glutamate.</text>
</comment>